<dbReference type="Gene3D" id="3.60.20.10">
    <property type="entry name" value="Glutamine Phosphoribosylpyrophosphate, subunit 1, domain 1"/>
    <property type="match status" value="1"/>
</dbReference>
<evidence type="ECO:0000256" key="6">
    <source>
        <dbReference type="ARBA" id="ARBA00022737"/>
    </source>
</evidence>
<evidence type="ECO:0000256" key="1">
    <source>
        <dbReference type="ARBA" id="ARBA00001031"/>
    </source>
</evidence>
<evidence type="ECO:0000256" key="5">
    <source>
        <dbReference type="ARBA" id="ARBA00022679"/>
    </source>
</evidence>
<dbReference type="InterPro" id="IPR005855">
    <property type="entry name" value="GFAT"/>
</dbReference>
<evidence type="ECO:0000256" key="8">
    <source>
        <dbReference type="HAMAP-Rule" id="MF_00164"/>
    </source>
</evidence>
<dbReference type="PROSITE" id="PS51278">
    <property type="entry name" value="GATASE_TYPE_2"/>
    <property type="match status" value="1"/>
</dbReference>
<evidence type="ECO:0000313" key="11">
    <source>
        <dbReference type="EMBL" id="MBD1363536.1"/>
    </source>
</evidence>
<dbReference type="PANTHER" id="PTHR10937">
    <property type="entry name" value="GLUCOSAMINE--FRUCTOSE-6-PHOSPHATE AMINOTRANSFERASE, ISOMERIZING"/>
    <property type="match status" value="1"/>
</dbReference>
<dbReference type="NCBIfam" id="NF001484">
    <property type="entry name" value="PRK00331.1"/>
    <property type="match status" value="1"/>
</dbReference>
<comment type="caution">
    <text evidence="11">The sequence shown here is derived from an EMBL/GenBank/DDBJ whole genome shotgun (WGS) entry which is preliminary data.</text>
</comment>
<evidence type="ECO:0000259" key="10">
    <source>
        <dbReference type="PROSITE" id="PS51464"/>
    </source>
</evidence>
<feature type="domain" description="Glutamine amidotransferase type-2" evidence="9">
    <location>
        <begin position="2"/>
        <end position="219"/>
    </location>
</feature>
<evidence type="ECO:0000259" key="9">
    <source>
        <dbReference type="PROSITE" id="PS51278"/>
    </source>
</evidence>
<feature type="active site" description="For Fru-6P isomerization activity" evidence="8">
    <location>
        <position position="606"/>
    </location>
</feature>
<dbReference type="SUPFAM" id="SSF56235">
    <property type="entry name" value="N-terminal nucleophile aminohydrolases (Ntn hydrolases)"/>
    <property type="match status" value="1"/>
</dbReference>
<dbReference type="CDD" id="cd05009">
    <property type="entry name" value="SIS_GlmS_GlmD_2"/>
    <property type="match status" value="1"/>
</dbReference>
<dbReference type="InterPro" id="IPR035466">
    <property type="entry name" value="GlmS/AgaS_SIS"/>
</dbReference>
<comment type="function">
    <text evidence="8">Catalyzes the first step in hexosamine metabolism, converting fructose-6P into glucosamine-6P using glutamine as a nitrogen source.</text>
</comment>
<accession>A0ABR7WMJ5</accession>
<dbReference type="Pfam" id="PF01380">
    <property type="entry name" value="SIS"/>
    <property type="match status" value="2"/>
</dbReference>
<keyword evidence="5 8" id="KW-0808">Transferase</keyword>
<dbReference type="HAMAP" id="MF_00164">
    <property type="entry name" value="GlmS"/>
    <property type="match status" value="1"/>
</dbReference>
<feature type="active site" description="Nucleophile; for GATase activity" evidence="8">
    <location>
        <position position="2"/>
    </location>
</feature>
<organism evidence="11 12">
    <name type="scientific">Mucilaginibacter pankratovii</name>
    <dbReference type="NCBI Taxonomy" id="2772110"/>
    <lineage>
        <taxon>Bacteria</taxon>
        <taxon>Pseudomonadati</taxon>
        <taxon>Bacteroidota</taxon>
        <taxon>Sphingobacteriia</taxon>
        <taxon>Sphingobacteriales</taxon>
        <taxon>Sphingobacteriaceae</taxon>
        <taxon>Mucilaginibacter</taxon>
    </lineage>
</organism>
<evidence type="ECO:0000256" key="3">
    <source>
        <dbReference type="ARBA" id="ARBA00016090"/>
    </source>
</evidence>
<keyword evidence="4 8" id="KW-0032">Aminotransferase</keyword>
<dbReference type="EC" id="2.6.1.16" evidence="2 8"/>
<reference evidence="11 12" key="1">
    <citation type="submission" date="2020-09" db="EMBL/GenBank/DDBJ databases">
        <title>Novel species of Mucilaginibacter isolated from a glacier on the Tibetan Plateau.</title>
        <authorList>
            <person name="Liu Q."/>
            <person name="Xin Y.-H."/>
        </authorList>
    </citation>
    <scope>NUCLEOTIDE SEQUENCE [LARGE SCALE GENOMIC DNA]</scope>
    <source>
        <strain evidence="11 12">ZT4R22</strain>
    </source>
</reference>
<keyword evidence="7" id="KW-0315">Glutamine amidotransferase</keyword>
<gene>
    <name evidence="8 11" type="primary">glmS</name>
    <name evidence="11" type="ORF">IDJ77_06920</name>
</gene>
<dbReference type="InterPro" id="IPR047084">
    <property type="entry name" value="GFAT_N"/>
</dbReference>
<dbReference type="NCBIfam" id="TIGR01135">
    <property type="entry name" value="glmS"/>
    <property type="match status" value="1"/>
</dbReference>
<keyword evidence="8" id="KW-0963">Cytoplasm</keyword>
<dbReference type="Proteomes" id="UP000606600">
    <property type="component" value="Unassembled WGS sequence"/>
</dbReference>
<evidence type="ECO:0000256" key="4">
    <source>
        <dbReference type="ARBA" id="ARBA00022576"/>
    </source>
</evidence>
<dbReference type="EMBL" id="JACWMY010000003">
    <property type="protein sequence ID" value="MBD1363536.1"/>
    <property type="molecule type" value="Genomic_DNA"/>
</dbReference>
<protein>
    <recommendedName>
        <fullName evidence="3 8">Glutamine--fructose-6-phosphate aminotransferase [isomerizing]</fullName>
        <ecNumber evidence="2 8">2.6.1.16</ecNumber>
    </recommendedName>
    <alternativeName>
        <fullName evidence="8">D-fructose-6-phosphate amidotransferase</fullName>
    </alternativeName>
    <alternativeName>
        <fullName evidence="8">GFAT</fullName>
    </alternativeName>
    <alternativeName>
        <fullName evidence="8">Glucosamine-6-phosphate synthase</fullName>
    </alternativeName>
    <alternativeName>
        <fullName evidence="8">Hexosephosphate aminotransferase</fullName>
    </alternativeName>
    <alternativeName>
        <fullName evidence="8">L-glutamine--D-fructose-6-phosphate amidotransferase</fullName>
    </alternativeName>
</protein>
<keyword evidence="6" id="KW-0677">Repeat</keyword>
<dbReference type="GO" id="GO:0004360">
    <property type="term" value="F:glutamine-fructose-6-phosphate transaminase (isomerizing) activity"/>
    <property type="evidence" value="ECO:0007669"/>
    <property type="project" value="UniProtKB-EC"/>
</dbReference>
<dbReference type="CDD" id="cd00714">
    <property type="entry name" value="GFAT"/>
    <property type="match status" value="1"/>
</dbReference>
<dbReference type="InterPro" id="IPR017932">
    <property type="entry name" value="GATase_2_dom"/>
</dbReference>
<evidence type="ECO:0000313" key="12">
    <source>
        <dbReference type="Proteomes" id="UP000606600"/>
    </source>
</evidence>
<comment type="subcellular location">
    <subcellularLocation>
        <location evidence="8">Cytoplasm</location>
    </subcellularLocation>
</comment>
<name>A0ABR7WMJ5_9SPHI</name>
<dbReference type="Gene3D" id="3.40.50.10490">
    <property type="entry name" value="Glucose-6-phosphate isomerase like protein, domain 1"/>
    <property type="match status" value="2"/>
</dbReference>
<dbReference type="InterPro" id="IPR046348">
    <property type="entry name" value="SIS_dom_sf"/>
</dbReference>
<dbReference type="CDD" id="cd05008">
    <property type="entry name" value="SIS_GlmS_GlmD_1"/>
    <property type="match status" value="1"/>
</dbReference>
<dbReference type="Pfam" id="PF13522">
    <property type="entry name" value="GATase_6"/>
    <property type="match status" value="1"/>
</dbReference>
<dbReference type="SUPFAM" id="SSF53697">
    <property type="entry name" value="SIS domain"/>
    <property type="match status" value="1"/>
</dbReference>
<evidence type="ECO:0000256" key="7">
    <source>
        <dbReference type="ARBA" id="ARBA00022962"/>
    </source>
</evidence>
<dbReference type="InterPro" id="IPR029055">
    <property type="entry name" value="Ntn_hydrolases_N"/>
</dbReference>
<sequence>MCGIVGYIGYRDAYPIIIKGLHRLEYRGYDSAGIALADKGLKVYKKAGKVSDLENFVKGLTLTATAGMGHTRWATHGAPSDRNSHPHSSADRKLTIIHNGIIENYVVLKEALTAKGHTFKSDTDTEVLIHLVEDIQKTTGLGLQESVRLALNRVVGAYAIVIMSADTPDELIAARKGSPMVIGVGKGEYFIASDATPIVEYTKNVIYLNDNEIAYIKRDDLLIKNIDNTVQTPYIQELSLKLEMLEKGGYDHFMMKEIYEQPRSIRDCLRGRIYPTKGLVQLGGIKEYVEKLKNIDRIIIVACGTSWHAGLVGEYLIEEYARVPVEVEYASEFRYRNPIITSKDLVIAISQSGETADTMAAIELAKERGATIFGICNVVGASIPRLTHAGVYTHAGPEIGVASTKAFTAQVTVLTLIAFYIAQQRGTITQGKLVEYLTELNEIPDLVTRALKTNDQVKLIAERFKDSPNCLFLGRGSSFPVALEGALKLKEISYIHAEGYPAAEMKHGPIALIDADMPVIFIATQNSSYEKVVSNIQEVKARGGHVIAIVSEGDTDVKEMAEYVIEIPQTGEAFVPLLATIPLQLLAYHIAVLRGCNVDQPRNLAKSVTVE</sequence>
<dbReference type="PROSITE" id="PS51464">
    <property type="entry name" value="SIS"/>
    <property type="match status" value="2"/>
</dbReference>
<feature type="initiator methionine" description="Removed" evidence="8">
    <location>
        <position position="1"/>
    </location>
</feature>
<dbReference type="RefSeq" id="WP_191188209.1">
    <property type="nucleotide sequence ID" value="NZ_JACWMY010000003.1"/>
</dbReference>
<dbReference type="PANTHER" id="PTHR10937:SF0">
    <property type="entry name" value="GLUTAMINE--FRUCTOSE-6-PHOSPHATE TRANSAMINASE (ISOMERIZING)"/>
    <property type="match status" value="1"/>
</dbReference>
<proteinExistence type="inferred from homology"/>
<feature type="domain" description="SIS" evidence="10">
    <location>
        <begin position="460"/>
        <end position="601"/>
    </location>
</feature>
<dbReference type="InterPro" id="IPR035490">
    <property type="entry name" value="GlmS/FrlB_SIS"/>
</dbReference>
<feature type="domain" description="SIS" evidence="10">
    <location>
        <begin position="288"/>
        <end position="427"/>
    </location>
</feature>
<keyword evidence="12" id="KW-1185">Reference proteome</keyword>
<evidence type="ECO:0000256" key="2">
    <source>
        <dbReference type="ARBA" id="ARBA00012916"/>
    </source>
</evidence>
<dbReference type="InterPro" id="IPR001347">
    <property type="entry name" value="SIS_dom"/>
</dbReference>
<comment type="subunit">
    <text evidence="8">Homodimer.</text>
</comment>
<comment type="catalytic activity">
    <reaction evidence="1 8">
        <text>D-fructose 6-phosphate + L-glutamine = D-glucosamine 6-phosphate + L-glutamate</text>
        <dbReference type="Rhea" id="RHEA:13237"/>
        <dbReference type="ChEBI" id="CHEBI:29985"/>
        <dbReference type="ChEBI" id="CHEBI:58359"/>
        <dbReference type="ChEBI" id="CHEBI:58725"/>
        <dbReference type="ChEBI" id="CHEBI:61527"/>
        <dbReference type="EC" id="2.6.1.16"/>
    </reaction>
</comment>